<dbReference type="OrthoDB" id="9797391at2"/>
<evidence type="ECO:0000259" key="1">
    <source>
        <dbReference type="Pfam" id="PF00535"/>
    </source>
</evidence>
<dbReference type="KEGG" id="ttp:E6P07_10010"/>
<dbReference type="AlphaFoldDB" id="A0A6I6DZZ6"/>
<evidence type="ECO:0000313" key="2">
    <source>
        <dbReference type="EMBL" id="QGU33281.1"/>
    </source>
</evidence>
<keyword evidence="2" id="KW-0808">Transferase</keyword>
<dbReference type="GO" id="GO:0016740">
    <property type="term" value="F:transferase activity"/>
    <property type="evidence" value="ECO:0007669"/>
    <property type="project" value="UniProtKB-KW"/>
</dbReference>
<keyword evidence="3" id="KW-1185">Reference proteome</keyword>
<sequence length="234" mass="27313">MKLSDITLVLATRDEAHNIRAFLASIPRELSLVVVDASRDETPDLIERLRPDRTLVLREPGNVTEARQRGFEVARSDWLLFSDADVVFAPDYFERLTALDEPAVYYGPKLSRDRFRAYYRRFAWGQALCQACGIPAASGSNLLIPRQALCAVGGFDLRLNCNEDSEVVWRIRRAGFATRYRPDLIVYATDHRRIERRRLRKTLHSIVRCLLLYSNLMPEDWRRLDWGYWRDRHS</sequence>
<dbReference type="RefSeq" id="WP_153975475.1">
    <property type="nucleotide sequence ID" value="NZ_CP039268.1"/>
</dbReference>
<dbReference type="Gene3D" id="3.90.550.10">
    <property type="entry name" value="Spore Coat Polysaccharide Biosynthesis Protein SpsA, Chain A"/>
    <property type="match status" value="1"/>
</dbReference>
<evidence type="ECO:0000313" key="3">
    <source>
        <dbReference type="Proteomes" id="UP000426424"/>
    </source>
</evidence>
<dbReference type="InterPro" id="IPR001173">
    <property type="entry name" value="Glyco_trans_2-like"/>
</dbReference>
<organism evidence="2 3">
    <name type="scientific">Thermochromatium tepidum ATCC 43061</name>
    <dbReference type="NCBI Taxonomy" id="316276"/>
    <lineage>
        <taxon>Bacteria</taxon>
        <taxon>Pseudomonadati</taxon>
        <taxon>Pseudomonadota</taxon>
        <taxon>Gammaproteobacteria</taxon>
        <taxon>Chromatiales</taxon>
        <taxon>Chromatiaceae</taxon>
        <taxon>Thermochromatium</taxon>
    </lineage>
</organism>
<dbReference type="Proteomes" id="UP000426424">
    <property type="component" value="Chromosome"/>
</dbReference>
<dbReference type="EMBL" id="CP039268">
    <property type="protein sequence ID" value="QGU33281.1"/>
    <property type="molecule type" value="Genomic_DNA"/>
</dbReference>
<name>A0A6I6DZZ6_THETI</name>
<reference evidence="2 3" key="1">
    <citation type="submission" date="2019-12" db="EMBL/GenBank/DDBJ databases">
        <title>The complete genome of the thermophilic, anoxygenic phototrophic gammaproteobacterium Thermochromatium tepidum.</title>
        <authorList>
            <person name="Sattley W.M."/>
            <person name="Swingley W.D."/>
            <person name="Burchell B.M."/>
            <person name="Gurbani S.A."/>
            <person name="Kujawa C.M."/>
            <person name="Nuccio D.A."/>
            <person name="Schladweiler J."/>
            <person name="Shaffer K.N."/>
            <person name="Stokes L.M."/>
            <person name="Touchman J.W."/>
            <person name="Blankenship R.E."/>
            <person name="Madigan M.T."/>
        </authorList>
    </citation>
    <scope>NUCLEOTIDE SEQUENCE [LARGE SCALE GENOMIC DNA]</scope>
    <source>
        <strain evidence="2 3">ATCC 43061</strain>
    </source>
</reference>
<feature type="domain" description="Glycosyltransferase 2-like" evidence="1">
    <location>
        <begin position="9"/>
        <end position="98"/>
    </location>
</feature>
<dbReference type="PANTHER" id="PTHR43685:SF14">
    <property type="entry name" value="GLYCOSYLTRANSFERASE 2-LIKE DOMAIN-CONTAINING PROTEIN"/>
    <property type="match status" value="1"/>
</dbReference>
<gene>
    <name evidence="2" type="ORF">E6P07_10010</name>
</gene>
<dbReference type="PANTHER" id="PTHR43685">
    <property type="entry name" value="GLYCOSYLTRANSFERASE"/>
    <property type="match status" value="1"/>
</dbReference>
<protein>
    <submittedName>
        <fullName evidence="2">Glycosyltransferase</fullName>
    </submittedName>
</protein>
<dbReference type="InterPro" id="IPR029044">
    <property type="entry name" value="Nucleotide-diphossugar_trans"/>
</dbReference>
<accession>A0A6I6DZZ6</accession>
<dbReference type="SUPFAM" id="SSF53448">
    <property type="entry name" value="Nucleotide-diphospho-sugar transferases"/>
    <property type="match status" value="1"/>
</dbReference>
<dbReference type="InterPro" id="IPR050834">
    <property type="entry name" value="Glycosyltransf_2"/>
</dbReference>
<dbReference type="Pfam" id="PF00535">
    <property type="entry name" value="Glycos_transf_2"/>
    <property type="match status" value="1"/>
</dbReference>
<proteinExistence type="predicted"/>